<reference evidence="1 2" key="1">
    <citation type="submission" date="2019-12" db="EMBL/GenBank/DDBJ databases">
        <title>Nitratireductor arenosus sp. nov., Isolated from sea sand, Jeju island, South Korea.</title>
        <authorList>
            <person name="Kim W."/>
        </authorList>
    </citation>
    <scope>NUCLEOTIDE SEQUENCE [LARGE SCALE GENOMIC DNA]</scope>
    <source>
        <strain evidence="1 2">CAU 1489</strain>
    </source>
</reference>
<keyword evidence="2" id="KW-1185">Reference proteome</keyword>
<evidence type="ECO:0000313" key="2">
    <source>
        <dbReference type="Proteomes" id="UP000463224"/>
    </source>
</evidence>
<comment type="caution">
    <text evidence="1">The sequence shown here is derived from an EMBL/GenBank/DDBJ whole genome shotgun (WGS) entry which is preliminary data.</text>
</comment>
<accession>A0A844QHV0</accession>
<organism evidence="1 2">
    <name type="scientific">Nitratireductor arenosus</name>
    <dbReference type="NCBI Taxonomy" id="2682096"/>
    <lineage>
        <taxon>Bacteria</taxon>
        <taxon>Pseudomonadati</taxon>
        <taxon>Pseudomonadota</taxon>
        <taxon>Alphaproteobacteria</taxon>
        <taxon>Hyphomicrobiales</taxon>
        <taxon>Phyllobacteriaceae</taxon>
        <taxon>Nitratireductor</taxon>
    </lineage>
</organism>
<dbReference type="Proteomes" id="UP000463224">
    <property type="component" value="Unassembled WGS sequence"/>
</dbReference>
<evidence type="ECO:0000313" key="1">
    <source>
        <dbReference type="EMBL" id="MVA98865.1"/>
    </source>
</evidence>
<gene>
    <name evidence="1" type="ORF">GN330_16580</name>
</gene>
<sequence length="100" mass="10881">MLSAGLVFAAVQASRAHDALPTAAQPNGWKYPFACCSNFDCRAVDAVKERPEGYVVPSGEIVPMTDKRVRHSPDGLFHWCTVAGKDDGKTICLFVPPRSF</sequence>
<dbReference type="AlphaFoldDB" id="A0A844QHV0"/>
<proteinExistence type="predicted"/>
<dbReference type="EMBL" id="WPHG01000004">
    <property type="protein sequence ID" value="MVA98865.1"/>
    <property type="molecule type" value="Genomic_DNA"/>
</dbReference>
<protein>
    <submittedName>
        <fullName evidence="1">Uncharacterized protein</fullName>
    </submittedName>
</protein>
<name>A0A844QHV0_9HYPH</name>